<keyword evidence="2" id="KW-0143">Chaperone</keyword>
<dbReference type="GeneID" id="100199450"/>
<dbReference type="Gene3D" id="1.20.58.120">
    <property type="entry name" value="BAG domain"/>
    <property type="match status" value="1"/>
</dbReference>
<feature type="coiled-coil region" evidence="3">
    <location>
        <begin position="91"/>
        <end position="142"/>
    </location>
</feature>
<dbReference type="PROSITE" id="PS51035">
    <property type="entry name" value="BAG"/>
    <property type="match status" value="1"/>
</dbReference>
<feature type="domain" description="Ubiquitin-like" evidence="4">
    <location>
        <begin position="25"/>
        <end position="79"/>
    </location>
</feature>
<keyword evidence="6" id="KW-1185">Reference proteome</keyword>
<organism evidence="6 7">
    <name type="scientific">Hydra vulgaris</name>
    <name type="common">Hydra</name>
    <name type="synonym">Hydra attenuata</name>
    <dbReference type="NCBI Taxonomy" id="6087"/>
    <lineage>
        <taxon>Eukaryota</taxon>
        <taxon>Metazoa</taxon>
        <taxon>Cnidaria</taxon>
        <taxon>Hydrozoa</taxon>
        <taxon>Hydroidolina</taxon>
        <taxon>Anthoathecata</taxon>
        <taxon>Aplanulata</taxon>
        <taxon>Hydridae</taxon>
        <taxon>Hydra</taxon>
    </lineage>
</organism>
<evidence type="ECO:0000313" key="7">
    <source>
        <dbReference type="RefSeq" id="XP_065644300.1"/>
    </source>
</evidence>
<dbReference type="InterPro" id="IPR039773">
    <property type="entry name" value="BAG_chaperone_regulator"/>
</dbReference>
<dbReference type="InterPro" id="IPR000626">
    <property type="entry name" value="Ubiquitin-like_dom"/>
</dbReference>
<evidence type="ECO:0000313" key="6">
    <source>
        <dbReference type="Proteomes" id="UP001652625"/>
    </source>
</evidence>
<dbReference type="Gene3D" id="3.10.20.90">
    <property type="entry name" value="Phosphatidylinositol 3-kinase Catalytic Subunit, Chain A, domain 1"/>
    <property type="match status" value="1"/>
</dbReference>
<evidence type="ECO:0000256" key="3">
    <source>
        <dbReference type="SAM" id="Coils"/>
    </source>
</evidence>
<dbReference type="PANTHER" id="PTHR12329:SF16">
    <property type="entry name" value="BAG FAMILY MOLECULAR CHAPERONE REGULATOR 1"/>
    <property type="match status" value="1"/>
</dbReference>
<evidence type="ECO:0000256" key="1">
    <source>
        <dbReference type="ARBA" id="ARBA00022374"/>
    </source>
</evidence>
<sequence>MAKEMQKFYISHGSIKFIVELSSNSPTLKELAEVIEDKCKVPVNRQKLVCKGKTLTPLTATLNELKVCTKSKIMVIGKKVDLAEEEALRTIRKTNETATEYLKKLEDIKQEIDSLEKGFLAKELLTESLIKLEKKITILIEEFMTLLDTLDSLVLEESFVDARSNRKSLISKINDYISQADLHEEKIKEISKL</sequence>
<dbReference type="InterPro" id="IPR003103">
    <property type="entry name" value="BAG_domain"/>
</dbReference>
<evidence type="ECO:0000259" key="4">
    <source>
        <dbReference type="PROSITE" id="PS50053"/>
    </source>
</evidence>
<reference evidence="7" key="2">
    <citation type="submission" date="2025-08" db="UniProtKB">
        <authorList>
            <consortium name="RefSeq"/>
        </authorList>
    </citation>
    <scope>IDENTIFICATION</scope>
</reference>
<dbReference type="CDD" id="cd01812">
    <property type="entry name" value="Ubl_BAG1"/>
    <property type="match status" value="1"/>
</dbReference>
<dbReference type="Pfam" id="PF00240">
    <property type="entry name" value="ubiquitin"/>
    <property type="match status" value="1"/>
</dbReference>
<dbReference type="SMART" id="SM00264">
    <property type="entry name" value="BAG"/>
    <property type="match status" value="1"/>
</dbReference>
<reference evidence="6" key="1">
    <citation type="submission" date="2025-05" db="UniProtKB">
        <authorList>
            <consortium name="RefSeq"/>
        </authorList>
    </citation>
    <scope>NUCLEOTIDE SEQUENCE [LARGE SCALE GENOMIC DNA]</scope>
</reference>
<evidence type="ECO:0000259" key="5">
    <source>
        <dbReference type="PROSITE" id="PS51035"/>
    </source>
</evidence>
<gene>
    <name evidence="7" type="primary">LOC100199450</name>
</gene>
<dbReference type="InterPro" id="IPR029071">
    <property type="entry name" value="Ubiquitin-like_domsf"/>
</dbReference>
<name>A0ABM4B625_HYDVU</name>
<dbReference type="RefSeq" id="XP_065644300.1">
    <property type="nucleotide sequence ID" value="XM_065788228.1"/>
</dbReference>
<keyword evidence="3" id="KW-0175">Coiled coil</keyword>
<proteinExistence type="predicted"/>
<dbReference type="PANTHER" id="PTHR12329">
    <property type="entry name" value="BCL2-ASSOCIATED ATHANOGENE"/>
    <property type="match status" value="1"/>
</dbReference>
<dbReference type="SUPFAM" id="SSF63491">
    <property type="entry name" value="BAG domain"/>
    <property type="match status" value="1"/>
</dbReference>
<accession>A0ABM4B625</accession>
<dbReference type="InterPro" id="IPR036533">
    <property type="entry name" value="BAG_dom_sf"/>
</dbReference>
<dbReference type="Pfam" id="PF02179">
    <property type="entry name" value="BAG"/>
    <property type="match status" value="1"/>
</dbReference>
<protein>
    <recommendedName>
        <fullName evidence="1">BAG family molecular chaperone regulator 1</fullName>
    </recommendedName>
</protein>
<dbReference type="SUPFAM" id="SSF54236">
    <property type="entry name" value="Ubiquitin-like"/>
    <property type="match status" value="1"/>
</dbReference>
<dbReference type="PROSITE" id="PS50053">
    <property type="entry name" value="UBIQUITIN_2"/>
    <property type="match status" value="1"/>
</dbReference>
<evidence type="ECO:0000256" key="2">
    <source>
        <dbReference type="ARBA" id="ARBA00023186"/>
    </source>
</evidence>
<feature type="domain" description="BAG" evidence="5">
    <location>
        <begin position="104"/>
        <end position="184"/>
    </location>
</feature>
<dbReference type="Proteomes" id="UP001652625">
    <property type="component" value="Chromosome 01"/>
</dbReference>